<keyword evidence="2" id="KW-0600">Photoreceptor protein</keyword>
<keyword evidence="16" id="KW-1185">Reference proteome</keyword>
<keyword evidence="7" id="KW-0157">Chromophore</keyword>
<protein>
    <recommendedName>
        <fullName evidence="14">G-protein coupled receptors family 1 profile domain-containing protein</fullName>
    </recommendedName>
</protein>
<accession>A0ABQ9FPJ8</accession>
<evidence type="ECO:0000313" key="16">
    <source>
        <dbReference type="Proteomes" id="UP001217089"/>
    </source>
</evidence>
<evidence type="ECO:0000256" key="10">
    <source>
        <dbReference type="ARBA" id="ARBA00023170"/>
    </source>
</evidence>
<dbReference type="EMBL" id="JARBDR010000214">
    <property type="protein sequence ID" value="KAJ8317862.1"/>
    <property type="molecule type" value="Genomic_DNA"/>
</dbReference>
<comment type="subcellular location">
    <subcellularLocation>
        <location evidence="1">Membrane</location>
        <topology evidence="1">Multi-pass membrane protein</topology>
    </subcellularLocation>
</comment>
<name>A0ABQ9FPJ8_TEGGR</name>
<dbReference type="SUPFAM" id="SSF81321">
    <property type="entry name" value="Family A G protein-coupled receptor-like"/>
    <property type="match status" value="1"/>
</dbReference>
<organism evidence="15 16">
    <name type="scientific">Tegillarca granosa</name>
    <name type="common">Malaysian cockle</name>
    <name type="synonym">Anadara granosa</name>
    <dbReference type="NCBI Taxonomy" id="220873"/>
    <lineage>
        <taxon>Eukaryota</taxon>
        <taxon>Metazoa</taxon>
        <taxon>Spiralia</taxon>
        <taxon>Lophotrochozoa</taxon>
        <taxon>Mollusca</taxon>
        <taxon>Bivalvia</taxon>
        <taxon>Autobranchia</taxon>
        <taxon>Pteriomorphia</taxon>
        <taxon>Arcoida</taxon>
        <taxon>Arcoidea</taxon>
        <taxon>Arcidae</taxon>
        <taxon>Tegillarca</taxon>
    </lineage>
</organism>
<evidence type="ECO:0000259" key="14">
    <source>
        <dbReference type="PROSITE" id="PS50262"/>
    </source>
</evidence>
<evidence type="ECO:0000256" key="8">
    <source>
        <dbReference type="ARBA" id="ARBA00023040"/>
    </source>
</evidence>
<evidence type="ECO:0000313" key="15">
    <source>
        <dbReference type="EMBL" id="KAJ8317862.1"/>
    </source>
</evidence>
<dbReference type="PRINTS" id="PR00237">
    <property type="entry name" value="GPCRRHODOPSN"/>
</dbReference>
<evidence type="ECO:0000256" key="5">
    <source>
        <dbReference type="ARBA" id="ARBA00022925"/>
    </source>
</evidence>
<keyword evidence="9 13" id="KW-0472">Membrane</keyword>
<comment type="caution">
    <text evidence="15">The sequence shown here is derived from an EMBL/GenBank/DDBJ whole genome shotgun (WGS) entry which is preliminary data.</text>
</comment>
<feature type="transmembrane region" description="Helical" evidence="13">
    <location>
        <begin position="148"/>
        <end position="169"/>
    </location>
</feature>
<dbReference type="Gene3D" id="1.20.1070.10">
    <property type="entry name" value="Rhodopsin 7-helix transmembrane proteins"/>
    <property type="match status" value="1"/>
</dbReference>
<keyword evidence="5" id="KW-0681">Retinal protein</keyword>
<keyword evidence="6 13" id="KW-1133">Transmembrane helix</keyword>
<dbReference type="InterPro" id="IPR027430">
    <property type="entry name" value="Retinal_BS"/>
</dbReference>
<keyword evidence="3" id="KW-0716">Sensory transduction</keyword>
<sequence length="309" mass="34917">MCFSDLYFSFKSLRTASNVFIVNLALADLIMTVIDFPMFFIACFLNDWPFGYYGCQLYATLTGLAGLVTINTLAVIALDRYQAVVRRVNQLVEIVPRRTVAVAIGCIWMYSLIWSISPVLGWSRYHLEGVLTSCTFNFLSRDVITRSFIFSITIGEFVIPILIIIWAYANIIFSMVLRRKDLAISNSSDMAVSLRLVRQRYRLKSEIKTSCIMVGLVCLFVVSWLPYTMVAFVGQYGNKTLITPYVSSIPGVIAKTSTVSNPLVYAIIHPKFKTKIKSLFNNTKGNHILLNKERKTVSTNGDKEITVCR</sequence>
<feature type="transmembrane region" description="Helical" evidence="13">
    <location>
        <begin position="99"/>
        <end position="117"/>
    </location>
</feature>
<keyword evidence="10 12" id="KW-0675">Receptor</keyword>
<reference evidence="15 16" key="1">
    <citation type="submission" date="2022-12" db="EMBL/GenBank/DDBJ databases">
        <title>Chromosome-level genome of Tegillarca granosa.</title>
        <authorList>
            <person name="Kim J."/>
        </authorList>
    </citation>
    <scope>NUCLEOTIDE SEQUENCE [LARGE SCALE GENOMIC DNA]</scope>
    <source>
        <strain evidence="15">Teg-2019</strain>
        <tissue evidence="15">Adductor muscle</tissue>
    </source>
</reference>
<dbReference type="InterPro" id="IPR050125">
    <property type="entry name" value="GPCR_opsins"/>
</dbReference>
<dbReference type="Proteomes" id="UP001217089">
    <property type="component" value="Unassembled WGS sequence"/>
</dbReference>
<evidence type="ECO:0000256" key="12">
    <source>
        <dbReference type="RuleBase" id="RU000688"/>
    </source>
</evidence>
<keyword evidence="8 12" id="KW-0297">G-protein coupled receptor</keyword>
<evidence type="ECO:0000256" key="9">
    <source>
        <dbReference type="ARBA" id="ARBA00023136"/>
    </source>
</evidence>
<evidence type="ECO:0000256" key="4">
    <source>
        <dbReference type="ARBA" id="ARBA00022692"/>
    </source>
</evidence>
<dbReference type="PANTHER" id="PTHR24240">
    <property type="entry name" value="OPSIN"/>
    <property type="match status" value="1"/>
</dbReference>
<evidence type="ECO:0000256" key="2">
    <source>
        <dbReference type="ARBA" id="ARBA00022543"/>
    </source>
</evidence>
<feature type="transmembrane region" description="Helical" evidence="13">
    <location>
        <begin position="20"/>
        <end position="45"/>
    </location>
</feature>
<feature type="transmembrane region" description="Helical" evidence="13">
    <location>
        <begin position="57"/>
        <end position="78"/>
    </location>
</feature>
<gene>
    <name evidence="15" type="ORF">KUTeg_002953</name>
</gene>
<dbReference type="PROSITE" id="PS50262">
    <property type="entry name" value="G_PROTEIN_RECEP_F1_2"/>
    <property type="match status" value="1"/>
</dbReference>
<evidence type="ECO:0000256" key="13">
    <source>
        <dbReference type="SAM" id="Phobius"/>
    </source>
</evidence>
<evidence type="ECO:0000256" key="1">
    <source>
        <dbReference type="ARBA" id="ARBA00004141"/>
    </source>
</evidence>
<feature type="transmembrane region" description="Helical" evidence="13">
    <location>
        <begin position="245"/>
        <end position="268"/>
    </location>
</feature>
<evidence type="ECO:0000256" key="7">
    <source>
        <dbReference type="ARBA" id="ARBA00022991"/>
    </source>
</evidence>
<dbReference type="Pfam" id="PF00001">
    <property type="entry name" value="7tm_1"/>
    <property type="match status" value="1"/>
</dbReference>
<dbReference type="PROSITE" id="PS00238">
    <property type="entry name" value="OPSIN"/>
    <property type="match status" value="1"/>
</dbReference>
<proteinExistence type="inferred from homology"/>
<evidence type="ECO:0000256" key="6">
    <source>
        <dbReference type="ARBA" id="ARBA00022989"/>
    </source>
</evidence>
<dbReference type="InterPro" id="IPR000276">
    <property type="entry name" value="GPCR_Rhodpsn"/>
</dbReference>
<dbReference type="InterPro" id="IPR017452">
    <property type="entry name" value="GPCR_Rhodpsn_7TM"/>
</dbReference>
<feature type="domain" description="G-protein coupled receptors family 1 profile" evidence="14">
    <location>
        <begin position="1"/>
        <end position="265"/>
    </location>
</feature>
<keyword evidence="4 12" id="KW-0812">Transmembrane</keyword>
<comment type="similarity">
    <text evidence="12">Belongs to the G-protein coupled receptor 1 family.</text>
</comment>
<keyword evidence="11 12" id="KW-0807">Transducer</keyword>
<evidence type="ECO:0000256" key="11">
    <source>
        <dbReference type="ARBA" id="ARBA00023224"/>
    </source>
</evidence>
<evidence type="ECO:0000256" key="3">
    <source>
        <dbReference type="ARBA" id="ARBA00022606"/>
    </source>
</evidence>
<dbReference type="PROSITE" id="PS00237">
    <property type="entry name" value="G_PROTEIN_RECEP_F1_1"/>
    <property type="match status" value="1"/>
</dbReference>
<feature type="transmembrane region" description="Helical" evidence="13">
    <location>
        <begin position="210"/>
        <end position="233"/>
    </location>
</feature>